<dbReference type="SUPFAM" id="SSF50630">
    <property type="entry name" value="Acid proteases"/>
    <property type="match status" value="1"/>
</dbReference>
<feature type="region of interest" description="Disordered" evidence="1">
    <location>
        <begin position="23"/>
        <end position="68"/>
    </location>
</feature>
<dbReference type="EMBL" id="JAAGAX010000001">
    <property type="protein sequence ID" value="KAF2324199.1"/>
    <property type="molecule type" value="Genomic_DNA"/>
</dbReference>
<evidence type="ECO:0000313" key="2">
    <source>
        <dbReference type="EMBL" id="KAF2324199.1"/>
    </source>
</evidence>
<evidence type="ECO:0000256" key="1">
    <source>
        <dbReference type="SAM" id="MobiDB-lite"/>
    </source>
</evidence>
<comment type="caution">
    <text evidence="2">The sequence shown here is derived from an EMBL/GenBank/DDBJ whole genome shotgun (WGS) entry which is preliminary data.</text>
</comment>
<proteinExistence type="predicted"/>
<dbReference type="Pfam" id="PF13650">
    <property type="entry name" value="Asp_protease_2"/>
    <property type="match status" value="1"/>
</dbReference>
<organism evidence="2 3">
    <name type="scientific">Hevea brasiliensis</name>
    <name type="common">Para rubber tree</name>
    <name type="synonym">Siphonia brasiliensis</name>
    <dbReference type="NCBI Taxonomy" id="3981"/>
    <lineage>
        <taxon>Eukaryota</taxon>
        <taxon>Viridiplantae</taxon>
        <taxon>Streptophyta</taxon>
        <taxon>Embryophyta</taxon>
        <taxon>Tracheophyta</taxon>
        <taxon>Spermatophyta</taxon>
        <taxon>Magnoliopsida</taxon>
        <taxon>eudicotyledons</taxon>
        <taxon>Gunneridae</taxon>
        <taxon>Pentapetalae</taxon>
        <taxon>rosids</taxon>
        <taxon>fabids</taxon>
        <taxon>Malpighiales</taxon>
        <taxon>Euphorbiaceae</taxon>
        <taxon>Crotonoideae</taxon>
        <taxon>Micrandreae</taxon>
        <taxon>Hevea</taxon>
    </lineage>
</organism>
<accession>A0A6A6NGB4</accession>
<name>A0A6A6NGB4_HEVBR</name>
<protein>
    <recommendedName>
        <fullName evidence="4">Aspartic peptidase DDI1-type domain-containing protein</fullName>
    </recommendedName>
</protein>
<reference evidence="2 3" key="1">
    <citation type="journal article" date="2020" name="Mol. Plant">
        <title>The Chromosome-Based Rubber Tree Genome Provides New Insights into Spurge Genome Evolution and Rubber Biosynthesis.</title>
        <authorList>
            <person name="Liu J."/>
            <person name="Shi C."/>
            <person name="Shi C.C."/>
            <person name="Li W."/>
            <person name="Zhang Q.J."/>
            <person name="Zhang Y."/>
            <person name="Li K."/>
            <person name="Lu H.F."/>
            <person name="Shi C."/>
            <person name="Zhu S.T."/>
            <person name="Xiao Z.Y."/>
            <person name="Nan H."/>
            <person name="Yue Y."/>
            <person name="Zhu X.G."/>
            <person name="Wu Y."/>
            <person name="Hong X.N."/>
            <person name="Fan G.Y."/>
            <person name="Tong Y."/>
            <person name="Zhang D."/>
            <person name="Mao C.L."/>
            <person name="Liu Y.L."/>
            <person name="Hao S.J."/>
            <person name="Liu W.Q."/>
            <person name="Lv M.Q."/>
            <person name="Zhang H.B."/>
            <person name="Liu Y."/>
            <person name="Hu-Tang G.R."/>
            <person name="Wang J.P."/>
            <person name="Wang J.H."/>
            <person name="Sun Y.H."/>
            <person name="Ni S.B."/>
            <person name="Chen W.B."/>
            <person name="Zhang X.C."/>
            <person name="Jiao Y.N."/>
            <person name="Eichler E.E."/>
            <person name="Li G.H."/>
            <person name="Liu X."/>
            <person name="Gao L.Z."/>
        </authorList>
    </citation>
    <scope>NUCLEOTIDE SEQUENCE [LARGE SCALE GENOMIC DNA]</scope>
    <source>
        <strain evidence="3">cv. GT1</strain>
        <tissue evidence="2">Leaf</tissue>
    </source>
</reference>
<gene>
    <name evidence="2" type="ORF">GH714_009881</name>
</gene>
<feature type="region of interest" description="Disordered" evidence="1">
    <location>
        <begin position="183"/>
        <end position="280"/>
    </location>
</feature>
<dbReference type="Gene3D" id="2.40.70.10">
    <property type="entry name" value="Acid Proteases"/>
    <property type="match status" value="1"/>
</dbReference>
<evidence type="ECO:0008006" key="4">
    <source>
        <dbReference type="Google" id="ProtNLM"/>
    </source>
</evidence>
<dbReference type="Proteomes" id="UP000467840">
    <property type="component" value="Chromosome 5"/>
</dbReference>
<keyword evidence="3" id="KW-1185">Reference proteome</keyword>
<dbReference type="InterPro" id="IPR021109">
    <property type="entry name" value="Peptidase_aspartic_dom_sf"/>
</dbReference>
<sequence length="280" mass="30574">MEIERHGARDLATAVSIAESLIELQRRERNSSPRKERNEGSSSHGKDGSYKPYKPKEGHNKVEGQKTVEARKGLPFVQMKLGGQEVLALMDTGPSNNFLKEEEAKRLGIPYEREEGWLKAVNSTPNLRMLGVEFMDRVKAILMLFANSMCITEGGGTYMVPLLRGKSSPSSTLATLNVEVQKSSSTATAVVHGKEQHGKGGRTPKSGPMECKEGNTPKLLKGHPPRRKVDCARGKSVAKSPRDVASPRQESRGKITHGGAEGGAKPRESWSTEPQGRGRH</sequence>
<feature type="compositionally biased region" description="Basic and acidic residues" evidence="1">
    <location>
        <begin position="24"/>
        <end position="68"/>
    </location>
</feature>
<dbReference type="AlphaFoldDB" id="A0A6A6NGB4"/>
<evidence type="ECO:0000313" key="3">
    <source>
        <dbReference type="Proteomes" id="UP000467840"/>
    </source>
</evidence>